<gene>
    <name evidence="2" type="ORF">M9Y10_022608</name>
</gene>
<keyword evidence="3" id="KW-1185">Reference proteome</keyword>
<reference evidence="2 3" key="1">
    <citation type="submission" date="2024-04" db="EMBL/GenBank/DDBJ databases">
        <title>Tritrichomonas musculus Genome.</title>
        <authorList>
            <person name="Alves-Ferreira E."/>
            <person name="Grigg M."/>
            <person name="Lorenzi H."/>
            <person name="Galac M."/>
        </authorList>
    </citation>
    <scope>NUCLEOTIDE SEQUENCE [LARGE SCALE GENOMIC DNA]</scope>
    <source>
        <strain evidence="2 3">EAF2021</strain>
    </source>
</reference>
<protein>
    <submittedName>
        <fullName evidence="2">Uncharacterized protein</fullName>
    </submittedName>
</protein>
<sequence length="124" mass="14125">MAPKTKQGRHCQSISKKRFQEKEDPVVQPNPKLDKDLMDISGLLTGKGFVGMKKQANLLNTPKPSKRTYYLAQQKMGEQIIEIVKEDCQNYARNIQDNAKLTTDGRWNHPRNGSSATVTFFDNE</sequence>
<name>A0ABR2KSS7_9EUKA</name>
<feature type="compositionally biased region" description="Polar residues" evidence="1">
    <location>
        <begin position="111"/>
        <end position="124"/>
    </location>
</feature>
<dbReference type="Proteomes" id="UP001470230">
    <property type="component" value="Unassembled WGS sequence"/>
</dbReference>
<feature type="region of interest" description="Disordered" evidence="1">
    <location>
        <begin position="102"/>
        <end position="124"/>
    </location>
</feature>
<proteinExistence type="predicted"/>
<feature type="region of interest" description="Disordered" evidence="1">
    <location>
        <begin position="1"/>
        <end position="34"/>
    </location>
</feature>
<accession>A0ABR2KSS7</accession>
<comment type="caution">
    <text evidence="2">The sequence shown here is derived from an EMBL/GenBank/DDBJ whole genome shotgun (WGS) entry which is preliminary data.</text>
</comment>
<evidence type="ECO:0000313" key="2">
    <source>
        <dbReference type="EMBL" id="KAK8894175.1"/>
    </source>
</evidence>
<dbReference type="EMBL" id="JAPFFF010000003">
    <property type="protein sequence ID" value="KAK8894175.1"/>
    <property type="molecule type" value="Genomic_DNA"/>
</dbReference>
<organism evidence="2 3">
    <name type="scientific">Tritrichomonas musculus</name>
    <dbReference type="NCBI Taxonomy" id="1915356"/>
    <lineage>
        <taxon>Eukaryota</taxon>
        <taxon>Metamonada</taxon>
        <taxon>Parabasalia</taxon>
        <taxon>Tritrichomonadida</taxon>
        <taxon>Tritrichomonadidae</taxon>
        <taxon>Tritrichomonas</taxon>
    </lineage>
</organism>
<evidence type="ECO:0000256" key="1">
    <source>
        <dbReference type="SAM" id="MobiDB-lite"/>
    </source>
</evidence>
<evidence type="ECO:0000313" key="3">
    <source>
        <dbReference type="Proteomes" id="UP001470230"/>
    </source>
</evidence>